<feature type="compositionally biased region" description="Polar residues" evidence="2">
    <location>
        <begin position="122"/>
        <end position="151"/>
    </location>
</feature>
<feature type="compositionally biased region" description="Basic and acidic residues" evidence="2">
    <location>
        <begin position="166"/>
        <end position="180"/>
    </location>
</feature>
<feature type="region of interest" description="Disordered" evidence="2">
    <location>
        <begin position="97"/>
        <end position="190"/>
    </location>
</feature>
<feature type="compositionally biased region" description="Basic and acidic residues" evidence="2">
    <location>
        <begin position="295"/>
        <end position="326"/>
    </location>
</feature>
<feature type="compositionally biased region" description="Low complexity" evidence="2">
    <location>
        <begin position="181"/>
        <end position="190"/>
    </location>
</feature>
<protein>
    <recommendedName>
        <fullName evidence="3">Transcription factor Iwr1 domain-containing protein</fullName>
    </recommendedName>
</protein>
<evidence type="ECO:0000313" key="4">
    <source>
        <dbReference type="EMBL" id="EFE42840.1"/>
    </source>
</evidence>
<accession>D4D5N9</accession>
<dbReference type="GeneID" id="9583476"/>
<evidence type="ECO:0000259" key="3">
    <source>
        <dbReference type="Pfam" id="PF08574"/>
    </source>
</evidence>
<dbReference type="InterPro" id="IPR040150">
    <property type="entry name" value="Iwr1"/>
</dbReference>
<name>D4D5N9_TRIVH</name>
<dbReference type="PANTHER" id="PTHR28063:SF1">
    <property type="entry name" value="RNA POLYMERASE II NUCLEAR LOCALIZATION PROTEIN IWR1"/>
    <property type="match status" value="1"/>
</dbReference>
<evidence type="ECO:0000313" key="5">
    <source>
        <dbReference type="Proteomes" id="UP000008383"/>
    </source>
</evidence>
<feature type="non-terminal residue" evidence="4">
    <location>
        <position position="1"/>
    </location>
</feature>
<comment type="caution">
    <text evidence="4">The sequence shown here is derived from an EMBL/GenBank/DDBJ whole genome shotgun (WGS) entry which is preliminary data.</text>
</comment>
<dbReference type="RefSeq" id="XP_003023458.1">
    <property type="nucleotide sequence ID" value="XM_003023412.1"/>
</dbReference>
<feature type="domain" description="Transcription factor Iwr1" evidence="3">
    <location>
        <begin position="455"/>
        <end position="548"/>
    </location>
</feature>
<comment type="similarity">
    <text evidence="1">Belongs to the IWR1/SLC7A6OS family.</text>
</comment>
<proteinExistence type="inferred from homology"/>
<dbReference type="HOGENOM" id="CLU_042180_0_0_1"/>
<keyword evidence="5" id="KW-1185">Reference proteome</keyword>
<dbReference type="Pfam" id="PF08574">
    <property type="entry name" value="Iwr1"/>
    <property type="match status" value="1"/>
</dbReference>
<reference evidence="5" key="1">
    <citation type="journal article" date="2011" name="Genome Biol.">
        <title>Comparative and functional genomics provide insights into the pathogenicity of dermatophytic fungi.</title>
        <authorList>
            <person name="Burmester A."/>
            <person name="Shelest E."/>
            <person name="Gloeckner G."/>
            <person name="Heddergott C."/>
            <person name="Schindler S."/>
            <person name="Staib P."/>
            <person name="Heidel A."/>
            <person name="Felder M."/>
            <person name="Petzold A."/>
            <person name="Szafranski K."/>
            <person name="Feuermann M."/>
            <person name="Pedruzzi I."/>
            <person name="Priebe S."/>
            <person name="Groth M."/>
            <person name="Winkler R."/>
            <person name="Li W."/>
            <person name="Kniemeyer O."/>
            <person name="Schroeckh V."/>
            <person name="Hertweck C."/>
            <person name="Hube B."/>
            <person name="White T.C."/>
            <person name="Platzer M."/>
            <person name="Guthke R."/>
            <person name="Heitman J."/>
            <person name="Woestemeyer J."/>
            <person name="Zipfel P.F."/>
            <person name="Monod M."/>
            <person name="Brakhage A.A."/>
        </authorList>
    </citation>
    <scope>NUCLEOTIDE SEQUENCE [LARGE SCALE GENOMIC DNA]</scope>
    <source>
        <strain evidence="5">HKI 0517</strain>
    </source>
</reference>
<evidence type="ECO:0000256" key="2">
    <source>
        <dbReference type="SAM" id="MobiDB-lite"/>
    </source>
</evidence>
<evidence type="ECO:0000256" key="1">
    <source>
        <dbReference type="ARBA" id="ARBA00010218"/>
    </source>
</evidence>
<organism evidence="4 5">
    <name type="scientific">Trichophyton verrucosum (strain HKI 0517)</name>
    <dbReference type="NCBI Taxonomy" id="663202"/>
    <lineage>
        <taxon>Eukaryota</taxon>
        <taxon>Fungi</taxon>
        <taxon>Dikarya</taxon>
        <taxon>Ascomycota</taxon>
        <taxon>Pezizomycotina</taxon>
        <taxon>Eurotiomycetes</taxon>
        <taxon>Eurotiomycetidae</taxon>
        <taxon>Onygenales</taxon>
        <taxon>Arthrodermataceae</taxon>
        <taxon>Trichophyton</taxon>
    </lineage>
</organism>
<dbReference type="PANTHER" id="PTHR28063">
    <property type="entry name" value="RNA POLYMERASE II NUCLEAR LOCALIZATION PROTEIN IWR1"/>
    <property type="match status" value="1"/>
</dbReference>
<sequence length="600" mass="67251">VANVFLNVRETEKKETKDKFTRQAPNSKAIVFWDPMSLPPERIRIKRRREDEPVETLSLPPCLALLYIYTDIQSDIHQPKRRFTDYVFQRVVLHIDNENSQDSPKGGPAPESQAKGRAQGNRAVTVSHHTTRASSTAVNSSGIPVITTPSMRSDEAKSKQKQLITTDRDEHDSTDIESARSDSPSLSTLSSVPKVVSAVKRPATAQPSGSSVRRFHLEAPSNTEDPADTLDVLHRIHGGVQKKRLRRSSSYRPVVVENIAVSNKTALDKSSISAKGRRADVQGGPGETEISNATIEKRHMLSGDREDSSKLSRSHRLDKETRKGESVLEDPSTWDLDSDNLANELARIALEMTNSAEPPEEARSFTKATTPRATPQKRPLKYKPRLPKTPRTGHQSNEQGEASISATSKTDGAIKNSMDLNNKDIGTNSQLDCRHISDTPENQITSAQDEDSDSGYVFDEFIRRPVHDVVADPGVSYFQDGKWIEGCEFPKDVGVVVITQGDSHFWDAIAEDDDEKDWDTEDEDSNELLAYFFNVAEDNPANEYPDEDLDFDDEYCDKNAIYRRFRVNASDDEEYDTLDYDTYSYRTYPCNMLSDSDSDP</sequence>
<dbReference type="OrthoDB" id="6255506at2759"/>
<dbReference type="Proteomes" id="UP000008383">
    <property type="component" value="Unassembled WGS sequence"/>
</dbReference>
<dbReference type="EMBL" id="ACYE01000125">
    <property type="protein sequence ID" value="EFE42840.1"/>
    <property type="molecule type" value="Genomic_DNA"/>
</dbReference>
<dbReference type="InterPro" id="IPR013883">
    <property type="entry name" value="TF_Iwr1_dom"/>
</dbReference>
<feature type="compositionally biased region" description="Basic residues" evidence="2">
    <location>
        <begin position="378"/>
        <end position="388"/>
    </location>
</feature>
<gene>
    <name evidence="4" type="ORF">TRV_02412</name>
</gene>
<feature type="region of interest" description="Disordered" evidence="2">
    <location>
        <begin position="352"/>
        <end position="422"/>
    </location>
</feature>
<dbReference type="AlphaFoldDB" id="D4D5N9"/>
<feature type="region of interest" description="Disordered" evidence="2">
    <location>
        <begin position="272"/>
        <end position="337"/>
    </location>
</feature>
<feature type="compositionally biased region" description="Polar residues" evidence="2">
    <location>
        <begin position="393"/>
        <end position="410"/>
    </location>
</feature>
<dbReference type="GO" id="GO:0006606">
    <property type="term" value="P:protein import into nucleus"/>
    <property type="evidence" value="ECO:0007669"/>
    <property type="project" value="InterPro"/>
</dbReference>
<dbReference type="GO" id="GO:0005737">
    <property type="term" value="C:cytoplasm"/>
    <property type="evidence" value="ECO:0007669"/>
    <property type="project" value="TreeGrafter"/>
</dbReference>
<dbReference type="KEGG" id="tve:TRV_02412"/>